<dbReference type="Proteomes" id="UP000645517">
    <property type="component" value="Unassembled WGS sequence"/>
</dbReference>
<evidence type="ECO:0000313" key="1">
    <source>
        <dbReference type="EMBL" id="GGN43239.1"/>
    </source>
</evidence>
<organism evidence="1 2">
    <name type="scientific">Deinococcus daejeonensis</name>
    <dbReference type="NCBI Taxonomy" id="1007098"/>
    <lineage>
        <taxon>Bacteria</taxon>
        <taxon>Thermotogati</taxon>
        <taxon>Deinococcota</taxon>
        <taxon>Deinococci</taxon>
        <taxon>Deinococcales</taxon>
        <taxon>Deinococcaceae</taxon>
        <taxon>Deinococcus</taxon>
    </lineage>
</organism>
<reference evidence="2" key="1">
    <citation type="journal article" date="2019" name="Int. J. Syst. Evol. Microbiol.">
        <title>The Global Catalogue of Microorganisms (GCM) 10K type strain sequencing project: providing services to taxonomists for standard genome sequencing and annotation.</title>
        <authorList>
            <consortium name="The Broad Institute Genomics Platform"/>
            <consortium name="The Broad Institute Genome Sequencing Center for Infectious Disease"/>
            <person name="Wu L."/>
            <person name="Ma J."/>
        </authorList>
    </citation>
    <scope>NUCLEOTIDE SEQUENCE [LARGE SCALE GENOMIC DNA]</scope>
    <source>
        <strain evidence="2">JCM 16918</strain>
    </source>
</reference>
<evidence type="ECO:0000313" key="2">
    <source>
        <dbReference type="Proteomes" id="UP000645517"/>
    </source>
</evidence>
<name>A0ABQ2JB12_9DEIO</name>
<comment type="caution">
    <text evidence="1">The sequence shown here is derived from an EMBL/GenBank/DDBJ whole genome shotgun (WGS) entry which is preliminary data.</text>
</comment>
<sequence>MRERVRDLPLERLEFTEGPRVQALPLNPLGPVPEHGDPLAWRRGLCRDGAGCRRDRRLNTCGLDAQLVQGGLPLPLEPVDVLLFERGGPQGRLDRLPLRRNRAYRVPQERLTGSCLLPLCRGRCRRVRKRCDRLGAFAGGGAVDERHGGPPGFAVYGQVDAGSAQSDHPQLDRPSDWKESAIGTGFYAEWHSLFTGPLLDRVLFEQVYTHSCAWPSLCPRCEASCTTTSAERTASRMARASRA</sequence>
<dbReference type="EMBL" id="BMOR01000018">
    <property type="protein sequence ID" value="GGN43239.1"/>
    <property type="molecule type" value="Genomic_DNA"/>
</dbReference>
<accession>A0ABQ2JB12</accession>
<gene>
    <name evidence="1" type="ORF">GCM10010842_30520</name>
</gene>
<protein>
    <submittedName>
        <fullName evidence="1">Uncharacterized protein</fullName>
    </submittedName>
</protein>
<keyword evidence="2" id="KW-1185">Reference proteome</keyword>
<proteinExistence type="predicted"/>